<comment type="similarity">
    <text evidence="1">Belongs to the ABC transporter superfamily.</text>
</comment>
<evidence type="ECO:0000256" key="1">
    <source>
        <dbReference type="ARBA" id="ARBA00005417"/>
    </source>
</evidence>
<dbReference type="PANTHER" id="PTHR43820:SF4">
    <property type="entry name" value="HIGH-AFFINITY BRANCHED-CHAIN AMINO ACID TRANSPORT ATP-BINDING PROTEIN LIVF"/>
    <property type="match status" value="1"/>
</dbReference>
<dbReference type="EMBL" id="JBFALK010000008">
    <property type="protein sequence ID" value="MEV0970183.1"/>
    <property type="molecule type" value="Genomic_DNA"/>
</dbReference>
<dbReference type="SUPFAM" id="SSF52540">
    <property type="entry name" value="P-loop containing nucleoside triphosphate hydrolases"/>
    <property type="match status" value="1"/>
</dbReference>
<dbReference type="Pfam" id="PF00005">
    <property type="entry name" value="ABC_tran"/>
    <property type="match status" value="1"/>
</dbReference>
<dbReference type="InterPro" id="IPR052156">
    <property type="entry name" value="BCAA_Transport_ATP-bd_LivF"/>
</dbReference>
<reference evidence="7 8" key="1">
    <citation type="submission" date="2024-06" db="EMBL/GenBank/DDBJ databases">
        <title>The Natural Products Discovery Center: Release of the First 8490 Sequenced Strains for Exploring Actinobacteria Biosynthetic Diversity.</title>
        <authorList>
            <person name="Kalkreuter E."/>
            <person name="Kautsar S.A."/>
            <person name="Yang D."/>
            <person name="Bader C.D."/>
            <person name="Teijaro C.N."/>
            <person name="Fluegel L."/>
            <person name="Davis C.M."/>
            <person name="Simpson J.R."/>
            <person name="Lauterbach L."/>
            <person name="Steele A.D."/>
            <person name="Gui C."/>
            <person name="Meng S."/>
            <person name="Li G."/>
            <person name="Viehrig K."/>
            <person name="Ye F."/>
            <person name="Su P."/>
            <person name="Kiefer A.F."/>
            <person name="Nichols A."/>
            <person name="Cepeda A.J."/>
            <person name="Yan W."/>
            <person name="Fan B."/>
            <person name="Jiang Y."/>
            <person name="Adhikari A."/>
            <person name="Zheng C.-J."/>
            <person name="Schuster L."/>
            <person name="Cowan T.M."/>
            <person name="Smanski M.J."/>
            <person name="Chevrette M.G."/>
            <person name="De Carvalho L.P.S."/>
            <person name="Shen B."/>
        </authorList>
    </citation>
    <scope>NUCLEOTIDE SEQUENCE [LARGE SCALE GENOMIC DNA]</scope>
    <source>
        <strain evidence="7 8">NPDC050100</strain>
    </source>
</reference>
<dbReference type="InterPro" id="IPR017871">
    <property type="entry name" value="ABC_transporter-like_CS"/>
</dbReference>
<dbReference type="Gene3D" id="3.40.50.300">
    <property type="entry name" value="P-loop containing nucleotide triphosphate hydrolases"/>
    <property type="match status" value="1"/>
</dbReference>
<dbReference type="RefSeq" id="WP_358133476.1">
    <property type="nucleotide sequence ID" value="NZ_JBFALK010000008.1"/>
</dbReference>
<evidence type="ECO:0000259" key="6">
    <source>
        <dbReference type="PROSITE" id="PS50893"/>
    </source>
</evidence>
<feature type="domain" description="ABC transporter" evidence="6">
    <location>
        <begin position="6"/>
        <end position="238"/>
    </location>
</feature>
<evidence type="ECO:0000313" key="8">
    <source>
        <dbReference type="Proteomes" id="UP001551675"/>
    </source>
</evidence>
<evidence type="ECO:0000256" key="5">
    <source>
        <dbReference type="ARBA" id="ARBA00022970"/>
    </source>
</evidence>
<keyword evidence="8" id="KW-1185">Reference proteome</keyword>
<dbReference type="InterPro" id="IPR003439">
    <property type="entry name" value="ABC_transporter-like_ATP-bd"/>
</dbReference>
<sequence length="242" mass="26065">MTDSALSVRDMRVAHGRLEVVHGVSFEARGGQVTCLLGTNGAGKTTTIRGLLGLQTPRSGTVTVGGTDVSRHAPHRLARLGVAHVPEGRRVFANLSVRDNLRMGTLTRTRRWREEPGLDHVLHTFPELTPKLKDAAGVLSGGQQQMLAIGRALMSRPTLLILDEPSMGLSPKLVSRIYQALAGLRDDGHTILLVEQNARLALELADHAYVLETGHIVESGPAGELIASARVQEIYLGSQEES</sequence>
<keyword evidence="4 7" id="KW-0067">ATP-binding</keyword>
<name>A0ABV3GEW5_MICGL</name>
<evidence type="ECO:0000256" key="2">
    <source>
        <dbReference type="ARBA" id="ARBA00022448"/>
    </source>
</evidence>
<dbReference type="InterPro" id="IPR027417">
    <property type="entry name" value="P-loop_NTPase"/>
</dbReference>
<keyword evidence="3" id="KW-0547">Nucleotide-binding</keyword>
<dbReference type="PROSITE" id="PS50893">
    <property type="entry name" value="ABC_TRANSPORTER_2"/>
    <property type="match status" value="1"/>
</dbReference>
<dbReference type="InterPro" id="IPR003593">
    <property type="entry name" value="AAA+_ATPase"/>
</dbReference>
<dbReference type="Proteomes" id="UP001551675">
    <property type="component" value="Unassembled WGS sequence"/>
</dbReference>
<evidence type="ECO:0000313" key="7">
    <source>
        <dbReference type="EMBL" id="MEV0970183.1"/>
    </source>
</evidence>
<dbReference type="PANTHER" id="PTHR43820">
    <property type="entry name" value="HIGH-AFFINITY BRANCHED-CHAIN AMINO ACID TRANSPORT ATP-BINDING PROTEIN LIVF"/>
    <property type="match status" value="1"/>
</dbReference>
<accession>A0ABV3GEW5</accession>
<keyword evidence="2" id="KW-0813">Transport</keyword>
<keyword evidence="5" id="KW-0029">Amino-acid transport</keyword>
<comment type="caution">
    <text evidence="7">The sequence shown here is derived from an EMBL/GenBank/DDBJ whole genome shotgun (WGS) entry which is preliminary data.</text>
</comment>
<dbReference type="CDD" id="cd03224">
    <property type="entry name" value="ABC_TM1139_LivF_branched"/>
    <property type="match status" value="1"/>
</dbReference>
<dbReference type="SMART" id="SM00382">
    <property type="entry name" value="AAA"/>
    <property type="match status" value="1"/>
</dbReference>
<evidence type="ECO:0000256" key="4">
    <source>
        <dbReference type="ARBA" id="ARBA00022840"/>
    </source>
</evidence>
<protein>
    <submittedName>
        <fullName evidence="7">ABC transporter ATP-binding protein</fullName>
    </submittedName>
</protein>
<gene>
    <name evidence="7" type="ORF">AB0I59_16220</name>
</gene>
<proteinExistence type="inferred from homology"/>
<dbReference type="PROSITE" id="PS00211">
    <property type="entry name" value="ABC_TRANSPORTER_1"/>
    <property type="match status" value="1"/>
</dbReference>
<organism evidence="7 8">
    <name type="scientific">Microtetraspora glauca</name>
    <dbReference type="NCBI Taxonomy" id="1996"/>
    <lineage>
        <taxon>Bacteria</taxon>
        <taxon>Bacillati</taxon>
        <taxon>Actinomycetota</taxon>
        <taxon>Actinomycetes</taxon>
        <taxon>Streptosporangiales</taxon>
        <taxon>Streptosporangiaceae</taxon>
        <taxon>Microtetraspora</taxon>
    </lineage>
</organism>
<evidence type="ECO:0000256" key="3">
    <source>
        <dbReference type="ARBA" id="ARBA00022741"/>
    </source>
</evidence>
<dbReference type="GO" id="GO:0005524">
    <property type="term" value="F:ATP binding"/>
    <property type="evidence" value="ECO:0007669"/>
    <property type="project" value="UniProtKB-KW"/>
</dbReference>